<gene>
    <name evidence="2" type="ORF">SISNIDRAFT_159008</name>
</gene>
<evidence type="ECO:0000313" key="3">
    <source>
        <dbReference type="Proteomes" id="UP000076722"/>
    </source>
</evidence>
<keyword evidence="1" id="KW-0472">Membrane</keyword>
<evidence type="ECO:0000256" key="1">
    <source>
        <dbReference type="SAM" id="Phobius"/>
    </source>
</evidence>
<name>A0A164STL2_9AGAM</name>
<proteinExistence type="predicted"/>
<dbReference type="Proteomes" id="UP000076722">
    <property type="component" value="Unassembled WGS sequence"/>
</dbReference>
<sequence>MVILEGTTVTVILILKAPNSFAWYFWSVKWARQRQDLKAARIQKTISATSSIG</sequence>
<evidence type="ECO:0000313" key="2">
    <source>
        <dbReference type="EMBL" id="KZS91789.1"/>
    </source>
</evidence>
<keyword evidence="1" id="KW-1133">Transmembrane helix</keyword>
<keyword evidence="1" id="KW-0812">Transmembrane</keyword>
<dbReference type="AlphaFoldDB" id="A0A164STL2"/>
<feature type="transmembrane region" description="Helical" evidence="1">
    <location>
        <begin position="6"/>
        <end position="26"/>
    </location>
</feature>
<organism evidence="2 3">
    <name type="scientific">Sistotremastrum niveocremeum HHB9708</name>
    <dbReference type="NCBI Taxonomy" id="1314777"/>
    <lineage>
        <taxon>Eukaryota</taxon>
        <taxon>Fungi</taxon>
        <taxon>Dikarya</taxon>
        <taxon>Basidiomycota</taxon>
        <taxon>Agaricomycotina</taxon>
        <taxon>Agaricomycetes</taxon>
        <taxon>Sistotremastrales</taxon>
        <taxon>Sistotremastraceae</taxon>
        <taxon>Sertulicium</taxon>
        <taxon>Sertulicium niveocremeum</taxon>
    </lineage>
</organism>
<reference evidence="2 3" key="1">
    <citation type="journal article" date="2016" name="Mol. Biol. Evol.">
        <title>Comparative Genomics of Early-Diverging Mushroom-Forming Fungi Provides Insights into the Origins of Lignocellulose Decay Capabilities.</title>
        <authorList>
            <person name="Nagy L.G."/>
            <person name="Riley R."/>
            <person name="Tritt A."/>
            <person name="Adam C."/>
            <person name="Daum C."/>
            <person name="Floudas D."/>
            <person name="Sun H."/>
            <person name="Yadav J.S."/>
            <person name="Pangilinan J."/>
            <person name="Larsson K.H."/>
            <person name="Matsuura K."/>
            <person name="Barry K."/>
            <person name="Labutti K."/>
            <person name="Kuo R."/>
            <person name="Ohm R.A."/>
            <person name="Bhattacharya S.S."/>
            <person name="Shirouzu T."/>
            <person name="Yoshinaga Y."/>
            <person name="Martin F.M."/>
            <person name="Grigoriev I.V."/>
            <person name="Hibbett D.S."/>
        </authorList>
    </citation>
    <scope>NUCLEOTIDE SEQUENCE [LARGE SCALE GENOMIC DNA]</scope>
    <source>
        <strain evidence="2 3">HHB9708</strain>
    </source>
</reference>
<protein>
    <submittedName>
        <fullName evidence="2">Uncharacterized protein</fullName>
    </submittedName>
</protein>
<accession>A0A164STL2</accession>
<dbReference type="EMBL" id="KV419413">
    <property type="protein sequence ID" value="KZS91789.1"/>
    <property type="molecule type" value="Genomic_DNA"/>
</dbReference>
<keyword evidence="3" id="KW-1185">Reference proteome</keyword>